<keyword evidence="3" id="KW-1185">Reference proteome</keyword>
<accession>A0ABR1BWM1</accession>
<evidence type="ECO:0000313" key="2">
    <source>
        <dbReference type="EMBL" id="KAK6729584.1"/>
    </source>
</evidence>
<dbReference type="Proteomes" id="UP001303046">
    <property type="component" value="Unassembled WGS sequence"/>
</dbReference>
<protein>
    <recommendedName>
        <fullName evidence="1">Phlebovirus glycoprotein G2 fusion domain-containing protein</fullName>
    </recommendedName>
</protein>
<evidence type="ECO:0000313" key="3">
    <source>
        <dbReference type="Proteomes" id="UP001303046"/>
    </source>
</evidence>
<name>A0ABR1BWM1_NECAM</name>
<sequence length="159" mass="17983">MEKENVCVEIENHDIKETKEISLIPYPSQTVDELSITVTSLQKAYSPLMDRSFAIAKDDALLMPHYDQFPVVCPNESVALENFSQYSNQTFCVCENLETPNTCHCIDMSMKSLKSDVSNQLPIETPYMRITREDMEIQIDSQEGEKPCKLLACYSASAA</sequence>
<proteinExistence type="predicted"/>
<feature type="domain" description="Phlebovirus glycoprotein G2 fusion" evidence="1">
    <location>
        <begin position="8"/>
        <end position="143"/>
    </location>
</feature>
<comment type="caution">
    <text evidence="2">The sequence shown here is derived from an EMBL/GenBank/DDBJ whole genome shotgun (WGS) entry which is preliminary data.</text>
</comment>
<organism evidence="2 3">
    <name type="scientific">Necator americanus</name>
    <name type="common">Human hookworm</name>
    <dbReference type="NCBI Taxonomy" id="51031"/>
    <lineage>
        <taxon>Eukaryota</taxon>
        <taxon>Metazoa</taxon>
        <taxon>Ecdysozoa</taxon>
        <taxon>Nematoda</taxon>
        <taxon>Chromadorea</taxon>
        <taxon>Rhabditida</taxon>
        <taxon>Rhabditina</taxon>
        <taxon>Rhabditomorpha</taxon>
        <taxon>Strongyloidea</taxon>
        <taxon>Ancylostomatidae</taxon>
        <taxon>Bunostominae</taxon>
        <taxon>Necator</taxon>
    </lineage>
</organism>
<reference evidence="2 3" key="1">
    <citation type="submission" date="2023-08" db="EMBL/GenBank/DDBJ databases">
        <title>A Necator americanus chromosomal reference genome.</title>
        <authorList>
            <person name="Ilik V."/>
            <person name="Petrzelkova K.J."/>
            <person name="Pardy F."/>
            <person name="Fuh T."/>
            <person name="Niatou-Singa F.S."/>
            <person name="Gouil Q."/>
            <person name="Baker L."/>
            <person name="Ritchie M.E."/>
            <person name="Jex A.R."/>
            <person name="Gazzola D."/>
            <person name="Li H."/>
            <person name="Toshio Fujiwara R."/>
            <person name="Zhan B."/>
            <person name="Aroian R.V."/>
            <person name="Pafco B."/>
            <person name="Schwarz E.M."/>
        </authorList>
    </citation>
    <scope>NUCLEOTIDE SEQUENCE [LARGE SCALE GENOMIC DNA]</scope>
    <source>
        <strain evidence="2 3">Aroian</strain>
        <tissue evidence="2">Whole animal</tissue>
    </source>
</reference>
<evidence type="ECO:0000259" key="1">
    <source>
        <dbReference type="Pfam" id="PF07245"/>
    </source>
</evidence>
<gene>
    <name evidence="2" type="primary">Necator_chrI.g2685</name>
    <name evidence="2" type="ORF">RB195_006557</name>
</gene>
<dbReference type="InterPro" id="IPR009878">
    <property type="entry name" value="Phlebovirus_G2_fusion"/>
</dbReference>
<dbReference type="EMBL" id="JAVFWL010000001">
    <property type="protein sequence ID" value="KAK6729584.1"/>
    <property type="molecule type" value="Genomic_DNA"/>
</dbReference>
<dbReference type="Pfam" id="PF07245">
    <property type="entry name" value="Phlebovirus_G2"/>
    <property type="match status" value="1"/>
</dbReference>